<dbReference type="EMBL" id="LR215729">
    <property type="protein sequence ID" value="VEV98391.1"/>
    <property type="molecule type" value="Genomic_DNA"/>
</dbReference>
<organism evidence="2">
    <name type="scientific">Pseudomonas marincola</name>
    <dbReference type="NCBI Taxonomy" id="437900"/>
    <lineage>
        <taxon>Bacteria</taxon>
        <taxon>Pseudomonadati</taxon>
        <taxon>Pseudomonadota</taxon>
        <taxon>Gammaproteobacteria</taxon>
        <taxon>Pseudomonadales</taxon>
        <taxon>Pseudomonadaceae</taxon>
        <taxon>Pseudomonas</taxon>
    </lineage>
</organism>
<feature type="transmembrane region" description="Helical" evidence="1">
    <location>
        <begin position="57"/>
        <end position="79"/>
    </location>
</feature>
<gene>
    <name evidence="2" type="ORF">PMYSY11_3347</name>
</gene>
<keyword evidence="1" id="KW-1133">Transmembrane helix</keyword>
<name>A0A653E8E6_9PSED</name>
<evidence type="ECO:0000313" key="2">
    <source>
        <dbReference type="EMBL" id="VEV98391.1"/>
    </source>
</evidence>
<feature type="transmembrane region" description="Helical" evidence="1">
    <location>
        <begin position="85"/>
        <end position="115"/>
    </location>
</feature>
<evidence type="ECO:0000256" key="1">
    <source>
        <dbReference type="SAM" id="Phobius"/>
    </source>
</evidence>
<sequence>MLMPRYLGWLVFAVSVLLVLAASLWLRYSLMEDAQWVDICLQPEVSWQCQLRAYLGLWIHFGVLSAAALISAVVAFFWPGKAGRVIAGLSFLLAIPALILYSASLGVLATVLALLRLVRDNKRPFAAA</sequence>
<proteinExistence type="predicted"/>
<dbReference type="AlphaFoldDB" id="A0A653E8E6"/>
<protein>
    <submittedName>
        <fullName evidence="2">Uncharacterized protein</fullName>
    </submittedName>
</protein>
<keyword evidence="1" id="KW-0472">Membrane</keyword>
<keyword evidence="1" id="KW-0812">Transmembrane</keyword>
<feature type="transmembrane region" description="Helical" evidence="1">
    <location>
        <begin position="6"/>
        <end position="26"/>
    </location>
</feature>
<reference evidence="2" key="1">
    <citation type="submission" date="2019-02" db="EMBL/GenBank/DDBJ databases">
        <authorList>
            <consortium name="Genoscope - CEA"/>
            <person name="William W."/>
        </authorList>
    </citation>
    <scope>NUCLEOTIDE SEQUENCE [LARGE SCALE GENOMIC DNA]</scope>
    <source>
        <strain evidence="2">YSy11</strain>
    </source>
</reference>
<accession>A0A653E8E6</accession>